<reference evidence="3" key="1">
    <citation type="submission" date="2019-08" db="EMBL/GenBank/DDBJ databases">
        <title>Deep-cultivation of Planctomycetes and their phenomic and genomic characterization uncovers novel biology.</title>
        <authorList>
            <person name="Wiegand S."/>
            <person name="Jogler M."/>
            <person name="Boedeker C."/>
            <person name="Pinto D."/>
            <person name="Vollmers J."/>
            <person name="Rivas-Marin E."/>
            <person name="Kohn T."/>
            <person name="Peeters S.H."/>
            <person name="Heuer A."/>
            <person name="Rast P."/>
            <person name="Oberbeckmann S."/>
            <person name="Bunk B."/>
            <person name="Jeske O."/>
            <person name="Meyerdierks A."/>
            <person name="Storesund J.E."/>
            <person name="Kallscheuer N."/>
            <person name="Luecker S."/>
            <person name="Lage O.M."/>
            <person name="Pohl T."/>
            <person name="Merkel B.J."/>
            <person name="Hornburger P."/>
            <person name="Mueller R.-W."/>
            <person name="Bruemmer F."/>
            <person name="Labrenz M."/>
            <person name="Spormann A.M."/>
            <person name="Op den Camp H."/>
            <person name="Overmann J."/>
            <person name="Amann R."/>
            <person name="Jetten M.S.M."/>
            <person name="Mascher T."/>
            <person name="Medema M.H."/>
            <person name="Devos D.P."/>
            <person name="Kaster A.-K."/>
            <person name="Ovreas L."/>
            <person name="Rohde M."/>
            <person name="Galperin M.Y."/>
            <person name="Jogler C."/>
        </authorList>
    </citation>
    <scope>NUCLEOTIDE SEQUENCE [LARGE SCALE GENOMIC DNA]</scope>
    <source>
        <strain evidence="3">FC18</strain>
    </source>
</reference>
<evidence type="ECO:0000313" key="4">
    <source>
        <dbReference type="Proteomes" id="UP000322214"/>
    </source>
</evidence>
<organism evidence="3 4">
    <name type="scientific">Mariniblastus fucicola</name>
    <dbReference type="NCBI Taxonomy" id="980251"/>
    <lineage>
        <taxon>Bacteria</taxon>
        <taxon>Pseudomonadati</taxon>
        <taxon>Planctomycetota</taxon>
        <taxon>Planctomycetia</taxon>
        <taxon>Pirellulales</taxon>
        <taxon>Pirellulaceae</taxon>
        <taxon>Mariniblastus</taxon>
    </lineage>
</organism>
<evidence type="ECO:0000259" key="2">
    <source>
        <dbReference type="Pfam" id="PF22778"/>
    </source>
</evidence>
<dbReference type="Proteomes" id="UP000322214">
    <property type="component" value="Chromosome"/>
</dbReference>
<feature type="domain" description="Vanadium-dependent haloperoxidase NapH1-like second helical-bundle" evidence="2">
    <location>
        <begin position="629"/>
        <end position="795"/>
    </location>
</feature>
<dbReference type="InterPro" id="IPR036938">
    <property type="entry name" value="PAP2/HPO_sf"/>
</dbReference>
<dbReference type="EMBL" id="CP042912">
    <property type="protein sequence ID" value="QEG20835.1"/>
    <property type="molecule type" value="Genomic_DNA"/>
</dbReference>
<dbReference type="GO" id="GO:0004601">
    <property type="term" value="F:peroxidase activity"/>
    <property type="evidence" value="ECO:0007669"/>
    <property type="project" value="InterPro"/>
</dbReference>
<dbReference type="InterPro" id="IPR049283">
    <property type="entry name" value="DUF6851"/>
</dbReference>
<dbReference type="SUPFAM" id="SSF48317">
    <property type="entry name" value="Acid phosphatase/Vanadium-dependent haloperoxidase"/>
    <property type="match status" value="1"/>
</dbReference>
<dbReference type="InterPro" id="IPR052559">
    <property type="entry name" value="V-haloperoxidase"/>
</dbReference>
<dbReference type="InterPro" id="IPR016119">
    <property type="entry name" value="Br/Cl_peroxidase_C"/>
</dbReference>
<dbReference type="Pfam" id="PF21167">
    <property type="entry name" value="DUF6851"/>
    <property type="match status" value="1"/>
</dbReference>
<evidence type="ECO:0000313" key="3">
    <source>
        <dbReference type="EMBL" id="QEG20835.1"/>
    </source>
</evidence>
<dbReference type="Gene3D" id="1.10.606.10">
    <property type="entry name" value="Vanadium-containing Chloroperoxidase, domain 2"/>
    <property type="match status" value="1"/>
</dbReference>
<dbReference type="Gene3D" id="1.20.144.10">
    <property type="entry name" value="Phosphatidic acid phosphatase type 2/haloperoxidase"/>
    <property type="match status" value="1"/>
</dbReference>
<dbReference type="InterPro" id="IPR055161">
    <property type="entry name" value="NapH1-like_2nd"/>
</dbReference>
<dbReference type="PANTHER" id="PTHR34599">
    <property type="entry name" value="PEROXIDASE-RELATED"/>
    <property type="match status" value="1"/>
</dbReference>
<feature type="domain" description="DUF6851" evidence="1">
    <location>
        <begin position="350"/>
        <end position="489"/>
    </location>
</feature>
<evidence type="ECO:0000259" key="1">
    <source>
        <dbReference type="Pfam" id="PF21167"/>
    </source>
</evidence>
<dbReference type="Pfam" id="PF22778">
    <property type="entry name" value="VCPO_2nd"/>
    <property type="match status" value="1"/>
</dbReference>
<proteinExistence type="predicted"/>
<keyword evidence="4" id="KW-1185">Reference proteome</keyword>
<dbReference type="RefSeq" id="WP_075085230.1">
    <property type="nucleotide sequence ID" value="NZ_CP042912.1"/>
</dbReference>
<accession>A0A5B9P6M7</accession>
<dbReference type="PANTHER" id="PTHR34599:SF2">
    <property type="entry name" value="TRAF-TYPE DOMAIN-CONTAINING PROTEIN"/>
    <property type="match status" value="1"/>
</dbReference>
<protein>
    <submittedName>
        <fullName evidence="3">Uncharacterized protein</fullName>
    </submittedName>
</protein>
<dbReference type="STRING" id="980251.GCA_001642875_03015"/>
<name>A0A5B9P6M7_9BACT</name>
<dbReference type="AlphaFoldDB" id="A0A5B9P6M7"/>
<gene>
    <name evidence="3" type="ORF">MFFC18_06860</name>
</gene>
<sequence>MSRQRQSRNRLDFATLEPKQLLAGNVFANLSGEDLVVICDSNDNSVAINLNASDLSQLVQGQDGTQVRFSDSLQTGFSSTELSGLFVYANDGNDTVTVDARSNTVRGGMVASLGAGNDSLYVKGGVFGDQATVYAGEGDDAVYFEDTLLQQNFAVIAGGGTDVLGLNGVSARSETRFFGQTGEDTVLVNGTTFGGNAYIEMGDGDDRFETVGSDYMGRISVRGRIDVDTAMFNDSNSYAFNPNLQTIEAQSMTPNENGAIESSLGQLKMKFIDVGPELRNYTASSMQEGMSDLATAFETSLIQLDVNSVTQYVTAEDPTPSVSVMWDQVVQEAVIVTAPGPTIASRAYAMMHTAMYDAWSAYDADAVSTGLNDQLQRPESENTESNKKAAMSFAAYRVLEDLFADQSQSFENLMRQLGLNPANQSDDVTTPAGIGNRMAEVLLESRHEDGSNQLGDDPSGDAGVAYSDISGYESVNVAGNLTEIDSWSPELVPIDAIPGTEIRTQQFLTPHWGGVTTFAPGTSEDFLPEAPEPFLLVDATVDLDAKTITLENNTVLDIDRSLIGDIINPAFVAQAEEVIAYSANLTDEHKLIAEFWEDGGGTSFPPGTFMTFGQFVSARDNNSTDLDAQMFFTLSNAIFDAGVATWEAKTHYDYTRPVRAIRELGELGLIGNFDAELDGFAIEAWSPEGGTQTILATDFLTYQTPGSDPSPPFAEYTSGHSAFSAAGAAVLQMFTGSDEFGASVSFDASSSRFEPGVTPLSELTLTWDTFSAAADEAGLSRLYGGIHFTDGDLNGRTLGASVAERVIEQAGYFIDGTIVT</sequence>
<dbReference type="KEGG" id="mff:MFFC18_06860"/>
<dbReference type="CDD" id="cd03398">
    <property type="entry name" value="PAP2_haloperoxidase"/>
    <property type="match status" value="1"/>
</dbReference>